<dbReference type="InterPro" id="IPR002818">
    <property type="entry name" value="DJ-1/PfpI"/>
</dbReference>
<protein>
    <submittedName>
        <fullName evidence="5">AraC family transcriptional regulator</fullName>
    </submittedName>
</protein>
<dbReference type="CDD" id="cd03138">
    <property type="entry name" value="GATase1_AraC_2"/>
    <property type="match status" value="1"/>
</dbReference>
<gene>
    <name evidence="5" type="ORF">GCM10011360_20550</name>
</gene>
<organism evidence="5 6">
    <name type="scientific">Primorskyibacter flagellatus</name>
    <dbReference type="NCBI Taxonomy" id="1387277"/>
    <lineage>
        <taxon>Bacteria</taxon>
        <taxon>Pseudomonadati</taxon>
        <taxon>Pseudomonadota</taxon>
        <taxon>Alphaproteobacteria</taxon>
        <taxon>Rhodobacterales</taxon>
        <taxon>Roseobacteraceae</taxon>
        <taxon>Primorskyibacter</taxon>
    </lineage>
</organism>
<dbReference type="Proteomes" id="UP000612855">
    <property type="component" value="Unassembled WGS sequence"/>
</dbReference>
<dbReference type="PANTHER" id="PTHR43130">
    <property type="entry name" value="ARAC-FAMILY TRANSCRIPTIONAL REGULATOR"/>
    <property type="match status" value="1"/>
</dbReference>
<dbReference type="SUPFAM" id="SSF52317">
    <property type="entry name" value="Class I glutamine amidotransferase-like"/>
    <property type="match status" value="1"/>
</dbReference>
<dbReference type="PANTHER" id="PTHR43130:SF11">
    <property type="entry name" value="TRANSCRIPTIONAL REGULATORY PROTEIN"/>
    <property type="match status" value="1"/>
</dbReference>
<dbReference type="RefSeq" id="WP_188477600.1">
    <property type="nucleotide sequence ID" value="NZ_BMFJ01000001.1"/>
</dbReference>
<dbReference type="InterPro" id="IPR029062">
    <property type="entry name" value="Class_I_gatase-like"/>
</dbReference>
<accession>A0A917A7S1</accession>
<keyword evidence="6" id="KW-1185">Reference proteome</keyword>
<sequence length="320" mass="35142">MARPPVPVAEIGLLIYPDCQLSAVYGMTDLFRIAGEWAGGPSLRVSHWEAQGADVTCTWDSHPGQPHRLSHAIAPPSLVMPERMGPFPAAAAWLRDQHAEGTVLGSVCAGAFVLAETGLMSGRRATTHWAFAEQLARRFPEIDVADDRMVLDDGDIVTAGGILAWTDLGLTLVDRFLGPATMLATARFLLIDPPRSSQRPFAAFIPRFDHGDENIRRAQHHLHAHFAQPLQQSDLHAVAGLTERTFLRRFTAATGHRPNAYLQQVRIAKARESLERTHDPVDRIAWNVGYADPAAFRKLFQKLVGTAPAAYRQRFGIAAA</sequence>
<evidence type="ECO:0000313" key="5">
    <source>
        <dbReference type="EMBL" id="GGE32591.1"/>
    </source>
</evidence>
<dbReference type="Pfam" id="PF12833">
    <property type="entry name" value="HTH_18"/>
    <property type="match status" value="1"/>
</dbReference>
<dbReference type="PROSITE" id="PS01124">
    <property type="entry name" value="HTH_ARAC_FAMILY_2"/>
    <property type="match status" value="1"/>
</dbReference>
<dbReference type="InterPro" id="IPR018060">
    <property type="entry name" value="HTH_AraC"/>
</dbReference>
<proteinExistence type="predicted"/>
<name>A0A917A7S1_9RHOB</name>
<evidence type="ECO:0000256" key="2">
    <source>
        <dbReference type="ARBA" id="ARBA00023125"/>
    </source>
</evidence>
<comment type="caution">
    <text evidence="5">The sequence shown here is derived from an EMBL/GenBank/DDBJ whole genome shotgun (WGS) entry which is preliminary data.</text>
</comment>
<dbReference type="SUPFAM" id="SSF46689">
    <property type="entry name" value="Homeodomain-like"/>
    <property type="match status" value="2"/>
</dbReference>
<evidence type="ECO:0000313" key="6">
    <source>
        <dbReference type="Proteomes" id="UP000612855"/>
    </source>
</evidence>
<dbReference type="Gene3D" id="1.10.10.60">
    <property type="entry name" value="Homeodomain-like"/>
    <property type="match status" value="1"/>
</dbReference>
<feature type="domain" description="HTH araC/xylS-type" evidence="4">
    <location>
        <begin position="216"/>
        <end position="314"/>
    </location>
</feature>
<dbReference type="InterPro" id="IPR009057">
    <property type="entry name" value="Homeodomain-like_sf"/>
</dbReference>
<evidence type="ECO:0000256" key="1">
    <source>
        <dbReference type="ARBA" id="ARBA00023015"/>
    </source>
</evidence>
<dbReference type="AlphaFoldDB" id="A0A917A7S1"/>
<reference evidence="6" key="1">
    <citation type="journal article" date="2019" name="Int. J. Syst. Evol. Microbiol.">
        <title>The Global Catalogue of Microorganisms (GCM) 10K type strain sequencing project: providing services to taxonomists for standard genome sequencing and annotation.</title>
        <authorList>
            <consortium name="The Broad Institute Genomics Platform"/>
            <consortium name="The Broad Institute Genome Sequencing Center for Infectious Disease"/>
            <person name="Wu L."/>
            <person name="Ma J."/>
        </authorList>
    </citation>
    <scope>NUCLEOTIDE SEQUENCE [LARGE SCALE GENOMIC DNA]</scope>
    <source>
        <strain evidence="6">CGMCC 1.12664</strain>
    </source>
</reference>
<dbReference type="SMART" id="SM00342">
    <property type="entry name" value="HTH_ARAC"/>
    <property type="match status" value="1"/>
</dbReference>
<keyword evidence="2" id="KW-0238">DNA-binding</keyword>
<dbReference type="Pfam" id="PF01965">
    <property type="entry name" value="DJ-1_PfpI"/>
    <property type="match status" value="1"/>
</dbReference>
<keyword evidence="1" id="KW-0805">Transcription regulation</keyword>
<dbReference type="GO" id="GO:0003700">
    <property type="term" value="F:DNA-binding transcription factor activity"/>
    <property type="evidence" value="ECO:0007669"/>
    <property type="project" value="InterPro"/>
</dbReference>
<dbReference type="InterPro" id="IPR018062">
    <property type="entry name" value="HTH_AraC-typ_CS"/>
</dbReference>
<dbReference type="PROSITE" id="PS00041">
    <property type="entry name" value="HTH_ARAC_FAMILY_1"/>
    <property type="match status" value="1"/>
</dbReference>
<keyword evidence="3" id="KW-0804">Transcription</keyword>
<evidence type="ECO:0000259" key="4">
    <source>
        <dbReference type="PROSITE" id="PS01124"/>
    </source>
</evidence>
<dbReference type="EMBL" id="BMFJ01000001">
    <property type="protein sequence ID" value="GGE32591.1"/>
    <property type="molecule type" value="Genomic_DNA"/>
</dbReference>
<dbReference type="GO" id="GO:0043565">
    <property type="term" value="F:sequence-specific DNA binding"/>
    <property type="evidence" value="ECO:0007669"/>
    <property type="project" value="InterPro"/>
</dbReference>
<evidence type="ECO:0000256" key="3">
    <source>
        <dbReference type="ARBA" id="ARBA00023163"/>
    </source>
</evidence>
<dbReference type="InterPro" id="IPR052158">
    <property type="entry name" value="INH-QAR"/>
</dbReference>
<dbReference type="Gene3D" id="3.40.50.880">
    <property type="match status" value="1"/>
</dbReference>